<dbReference type="Proteomes" id="UP000325433">
    <property type="component" value="Unassembled WGS sequence"/>
</dbReference>
<keyword evidence="1" id="KW-0808">Transferase</keyword>
<dbReference type="Gene3D" id="3.40.50.150">
    <property type="entry name" value="Vaccinia Virus protein VP39"/>
    <property type="match status" value="1"/>
</dbReference>
<dbReference type="GO" id="GO:0008168">
    <property type="term" value="F:methyltransferase activity"/>
    <property type="evidence" value="ECO:0007669"/>
    <property type="project" value="UniProtKB-KW"/>
</dbReference>
<reference evidence="2" key="1">
    <citation type="submission" date="2019-04" db="EMBL/GenBank/DDBJ databases">
        <title>Friends and foes A comparative genomics studyof 23 Aspergillus species from section Flavi.</title>
        <authorList>
            <consortium name="DOE Joint Genome Institute"/>
            <person name="Kjaerbolling I."/>
            <person name="Vesth T."/>
            <person name="Frisvad J.C."/>
            <person name="Nybo J.L."/>
            <person name="Theobald S."/>
            <person name="Kildgaard S."/>
            <person name="Isbrandt T."/>
            <person name="Kuo A."/>
            <person name="Sato A."/>
            <person name="Lyhne E.K."/>
            <person name="Kogle M.E."/>
            <person name="Wiebenga A."/>
            <person name="Kun R.S."/>
            <person name="Lubbers R.J."/>
            <person name="Makela M.R."/>
            <person name="Barry K."/>
            <person name="Chovatia M."/>
            <person name="Clum A."/>
            <person name="Daum C."/>
            <person name="Haridas S."/>
            <person name="He G."/>
            <person name="LaButti K."/>
            <person name="Lipzen A."/>
            <person name="Mondo S."/>
            <person name="Riley R."/>
            <person name="Salamov A."/>
            <person name="Simmons B.A."/>
            <person name="Magnuson J.K."/>
            <person name="Henrissat B."/>
            <person name="Mortensen U.H."/>
            <person name="Larsen T.O."/>
            <person name="Devries R.P."/>
            <person name="Grigoriev I.V."/>
            <person name="Machida M."/>
            <person name="Baker S.E."/>
            <person name="Andersen M.R."/>
        </authorList>
    </citation>
    <scope>NUCLEOTIDE SEQUENCE [LARGE SCALE GENOMIC DNA]</scope>
    <source>
        <strain evidence="2">CBS 130015</strain>
    </source>
</reference>
<dbReference type="SUPFAM" id="SSF53335">
    <property type="entry name" value="S-adenosyl-L-methionine-dependent methyltransferases"/>
    <property type="match status" value="1"/>
</dbReference>
<dbReference type="GO" id="GO:0032259">
    <property type="term" value="P:methylation"/>
    <property type="evidence" value="ECO:0007669"/>
    <property type="project" value="UniProtKB-KW"/>
</dbReference>
<dbReference type="Pfam" id="PF03492">
    <property type="entry name" value="Methyltransf_7"/>
    <property type="match status" value="1"/>
</dbReference>
<gene>
    <name evidence="1" type="ORF">BDV41DRAFT_575076</name>
</gene>
<keyword evidence="2" id="KW-1185">Reference proteome</keyword>
<organism evidence="1 2">
    <name type="scientific">Aspergillus transmontanensis</name>
    <dbReference type="NCBI Taxonomy" id="1034304"/>
    <lineage>
        <taxon>Eukaryota</taxon>
        <taxon>Fungi</taxon>
        <taxon>Dikarya</taxon>
        <taxon>Ascomycota</taxon>
        <taxon>Pezizomycotina</taxon>
        <taxon>Eurotiomycetes</taxon>
        <taxon>Eurotiomycetidae</taxon>
        <taxon>Eurotiales</taxon>
        <taxon>Aspergillaceae</taxon>
        <taxon>Aspergillus</taxon>
        <taxon>Aspergillus subgen. Circumdati</taxon>
    </lineage>
</organism>
<evidence type="ECO:0000313" key="1">
    <source>
        <dbReference type="EMBL" id="KAE8315052.1"/>
    </source>
</evidence>
<dbReference type="PANTHER" id="PTHR31009">
    <property type="entry name" value="S-ADENOSYL-L-METHIONINE:CARBOXYL METHYLTRANSFERASE FAMILY PROTEIN"/>
    <property type="match status" value="1"/>
</dbReference>
<proteinExistence type="predicted"/>
<accession>A0A5N6W352</accession>
<keyword evidence="1" id="KW-0489">Methyltransferase</keyword>
<sequence>MAAPLPEELVSMRGAGFHNLNSQWQYRAVKECFKLLPVAVSQTDPDITIVDYGSSEGHNATIFLRALLQYMPAVSKATIIFNDTPANDYGSLISTFYASPLVASEPGSPRVLPLLAPRNYYDQVLPDALADIGVCLTSLHWVRCMQPIRETPLERSHVAASAKEDLTCFLSMRHREIRREGILIVCFPIDAQLTLDPVIQILKEAISCVAGPKAGSAYQFPVYFRPKKEVHEVLDQLNDKWEVIQEFSTPNEHPASSLFRLGDKKNAAALESCAKAICDFLIAVLGHSIVKTIQAFGKKMENDLGEPDEESFQRILDEVSMAYRRLLLDFDWNTPIGTDFIYLKLRRI</sequence>
<dbReference type="InterPro" id="IPR005299">
    <property type="entry name" value="MeTrfase_7"/>
</dbReference>
<name>A0A5N6W352_9EURO</name>
<dbReference type="EMBL" id="ML738314">
    <property type="protein sequence ID" value="KAE8315052.1"/>
    <property type="molecule type" value="Genomic_DNA"/>
</dbReference>
<protein>
    <submittedName>
        <fullName evidence="1">S-adenosyl-L-methionine-dependent methyltransferase</fullName>
    </submittedName>
</protein>
<evidence type="ECO:0000313" key="2">
    <source>
        <dbReference type="Proteomes" id="UP000325433"/>
    </source>
</evidence>
<dbReference type="AlphaFoldDB" id="A0A5N6W352"/>
<dbReference type="InterPro" id="IPR029063">
    <property type="entry name" value="SAM-dependent_MTases_sf"/>
</dbReference>